<evidence type="ECO:0000256" key="1">
    <source>
        <dbReference type="SAM" id="MobiDB-lite"/>
    </source>
</evidence>
<feature type="region of interest" description="Disordered" evidence="1">
    <location>
        <begin position="55"/>
        <end position="74"/>
    </location>
</feature>
<proteinExistence type="predicted"/>
<dbReference type="AlphaFoldDB" id="A0A061RMI1"/>
<feature type="region of interest" description="Disordered" evidence="1">
    <location>
        <begin position="165"/>
        <end position="253"/>
    </location>
</feature>
<accession>A0A061RMI1</accession>
<name>A0A061RMI1_9CHLO</name>
<sequence>MSADATPDKQPIKPPRPEAAAEPLSSAGLPAKLPDCPGGLSCVIPVAVVDSRSRARSASSIGTLAPSADTVAGGEAEHKWLPASISAIVSDSSYGSRRCKVGDSPQPNVRALPGRGPWCCEPSPPGMSSRILPVISEVGGNASPADLPGTAFSAEGEPALIATPSEQPVLVGGSSAGASGATDEQVSDERSAVVGRPGGSPSPSASPRSPSAVCSSAGGTTAGAHEASVGVAASDEPRRPPRSTGTAMQRPSALLLAGGCGSSLAARSDLGPET</sequence>
<protein>
    <submittedName>
        <fullName evidence="2">Uncharacterized protein</fullName>
    </submittedName>
</protein>
<feature type="compositionally biased region" description="Basic and acidic residues" evidence="1">
    <location>
        <begin position="1"/>
        <end position="11"/>
    </location>
</feature>
<evidence type="ECO:0000313" key="2">
    <source>
        <dbReference type="EMBL" id="JAC73178.1"/>
    </source>
</evidence>
<gene>
    <name evidence="3" type="ORF">TSPGSL018_10067</name>
    <name evidence="2" type="ORF">TSPGSL018_29527</name>
</gene>
<feature type="compositionally biased region" description="Low complexity" evidence="1">
    <location>
        <begin position="172"/>
        <end position="181"/>
    </location>
</feature>
<feature type="region of interest" description="Disordered" evidence="1">
    <location>
        <begin position="1"/>
        <end position="30"/>
    </location>
</feature>
<reference evidence="2" key="1">
    <citation type="submission" date="2014-05" db="EMBL/GenBank/DDBJ databases">
        <title>The transcriptome of the halophilic microalga Tetraselmis sp. GSL018 isolated from the Great Salt Lake, Utah.</title>
        <authorList>
            <person name="Jinkerson R.E."/>
            <person name="D'Adamo S."/>
            <person name="Posewitz M.C."/>
        </authorList>
    </citation>
    <scope>NUCLEOTIDE SEQUENCE</scope>
    <source>
        <strain evidence="2">GSL018</strain>
    </source>
</reference>
<organism evidence="2">
    <name type="scientific">Tetraselmis sp. GSL018</name>
    <dbReference type="NCBI Taxonomy" id="582737"/>
    <lineage>
        <taxon>Eukaryota</taxon>
        <taxon>Viridiplantae</taxon>
        <taxon>Chlorophyta</taxon>
        <taxon>core chlorophytes</taxon>
        <taxon>Chlorodendrophyceae</taxon>
        <taxon>Chlorodendrales</taxon>
        <taxon>Chlorodendraceae</taxon>
        <taxon>Tetraselmis</taxon>
    </lineage>
</organism>
<feature type="compositionally biased region" description="Low complexity" evidence="1">
    <location>
        <begin position="192"/>
        <end position="216"/>
    </location>
</feature>
<dbReference type="EMBL" id="GBEZ01004715">
    <property type="protein sequence ID" value="JAC80526.1"/>
    <property type="molecule type" value="Transcribed_RNA"/>
</dbReference>
<dbReference type="EMBL" id="GBEZ01012739">
    <property type="protein sequence ID" value="JAC73178.1"/>
    <property type="molecule type" value="Transcribed_RNA"/>
</dbReference>
<evidence type="ECO:0000313" key="3">
    <source>
        <dbReference type="EMBL" id="JAC80526.1"/>
    </source>
</evidence>